<feature type="transmembrane region" description="Helical" evidence="1">
    <location>
        <begin position="32"/>
        <end position="51"/>
    </location>
</feature>
<dbReference type="STRING" id="1009370.ALO_11924"/>
<gene>
    <name evidence="2" type="ORF">ALO_11924</name>
</gene>
<dbReference type="Pfam" id="PF09581">
    <property type="entry name" value="Spore_III_AF"/>
    <property type="match status" value="1"/>
</dbReference>
<dbReference type="AlphaFoldDB" id="F7NJX5"/>
<keyword evidence="3" id="KW-1185">Reference proteome</keyword>
<keyword evidence="1" id="KW-0472">Membrane</keyword>
<protein>
    <submittedName>
        <fullName evidence="2">Stage III sporulation protein AF</fullName>
    </submittedName>
</protein>
<name>F7NJX5_9FIRM</name>
<dbReference type="eggNOG" id="ENOG503169Q">
    <property type="taxonomic scope" value="Bacteria"/>
</dbReference>
<dbReference type="OrthoDB" id="1681124at2"/>
<keyword evidence="1" id="KW-0812">Transmembrane</keyword>
<dbReference type="EMBL" id="AFGF01000102">
    <property type="protein sequence ID" value="EGO63622.1"/>
    <property type="molecule type" value="Genomic_DNA"/>
</dbReference>
<comment type="caution">
    <text evidence="2">The sequence shown here is derived from an EMBL/GenBank/DDBJ whole genome shotgun (WGS) entry which is preliminary data.</text>
</comment>
<dbReference type="Proteomes" id="UP000003240">
    <property type="component" value="Unassembled WGS sequence"/>
</dbReference>
<evidence type="ECO:0000313" key="3">
    <source>
        <dbReference type="Proteomes" id="UP000003240"/>
    </source>
</evidence>
<keyword evidence="1" id="KW-1133">Transmembrane helix</keyword>
<dbReference type="RefSeq" id="WP_004095878.1">
    <property type="nucleotide sequence ID" value="NZ_AFGF01000102.1"/>
</dbReference>
<accession>F7NJX5</accession>
<feature type="transmembrane region" description="Helical" evidence="1">
    <location>
        <begin position="6"/>
        <end position="25"/>
    </location>
</feature>
<evidence type="ECO:0000313" key="2">
    <source>
        <dbReference type="EMBL" id="EGO63622.1"/>
    </source>
</evidence>
<reference evidence="2 3" key="1">
    <citation type="journal article" date="2011" name="EMBO J.">
        <title>Structural diversity of bacterial flagellar motors.</title>
        <authorList>
            <person name="Chen S."/>
            <person name="Beeby M."/>
            <person name="Murphy G.E."/>
            <person name="Leadbetter J.R."/>
            <person name="Hendrixson D.R."/>
            <person name="Briegel A."/>
            <person name="Li Z."/>
            <person name="Shi J."/>
            <person name="Tocheva E.I."/>
            <person name="Muller A."/>
            <person name="Dobro M.J."/>
            <person name="Jensen G.J."/>
        </authorList>
    </citation>
    <scope>NUCLEOTIDE SEQUENCE [LARGE SCALE GENOMIC DNA]</scope>
    <source>
        <strain evidence="2 3">DSM 6540</strain>
    </source>
</reference>
<dbReference type="InterPro" id="IPR014245">
    <property type="entry name" value="Spore_III_AF"/>
</dbReference>
<sequence>MGWITDWIKNIVFVTLFATFFELLLPSSKMKQFVRVVLGLFIMLAIINPAIELVRGGFEADDIPALGLVETNAAQVNTAAQAIVSQREKLARDIYIRDLAQQIQAIAETVDGVAKAKVRPVCDFPDNGVANLREIRVYVHTGARQKGTHINAIVIGQTERPGKAAISEQIITRIQTRLSELYQVKPGQITVMPLEE</sequence>
<evidence type="ECO:0000256" key="1">
    <source>
        <dbReference type="SAM" id="Phobius"/>
    </source>
</evidence>
<proteinExistence type="predicted"/>
<organism evidence="2 3">
    <name type="scientific">Acetonema longum DSM 6540</name>
    <dbReference type="NCBI Taxonomy" id="1009370"/>
    <lineage>
        <taxon>Bacteria</taxon>
        <taxon>Bacillati</taxon>
        <taxon>Bacillota</taxon>
        <taxon>Negativicutes</taxon>
        <taxon>Acetonemataceae</taxon>
        <taxon>Acetonema</taxon>
    </lineage>
</organism>
<dbReference type="NCBIfam" id="TIGR02896">
    <property type="entry name" value="spore_III_AF"/>
    <property type="match status" value="1"/>
</dbReference>